<feature type="region of interest" description="Disordered" evidence="1">
    <location>
        <begin position="994"/>
        <end position="1015"/>
    </location>
</feature>
<dbReference type="Proteomes" id="UP000198984">
    <property type="component" value="Unassembled WGS sequence"/>
</dbReference>
<dbReference type="InterPro" id="IPR006530">
    <property type="entry name" value="YD"/>
</dbReference>
<dbReference type="Gene3D" id="2.180.10.10">
    <property type="entry name" value="RHS repeat-associated core"/>
    <property type="match status" value="1"/>
</dbReference>
<evidence type="ECO:0000313" key="4">
    <source>
        <dbReference type="Proteomes" id="UP000198984"/>
    </source>
</evidence>
<evidence type="ECO:0000259" key="2">
    <source>
        <dbReference type="Pfam" id="PF20041"/>
    </source>
</evidence>
<gene>
    <name evidence="3" type="ORF">SAMN04488505_10331</name>
</gene>
<dbReference type="InterPro" id="IPR050708">
    <property type="entry name" value="T6SS_VgrG/RHS"/>
</dbReference>
<proteinExistence type="predicted"/>
<dbReference type="PANTHER" id="PTHR32305">
    <property type="match status" value="1"/>
</dbReference>
<dbReference type="Pfam" id="PF20041">
    <property type="entry name" value="DUF6443"/>
    <property type="match status" value="1"/>
</dbReference>
<evidence type="ECO:0000256" key="1">
    <source>
        <dbReference type="SAM" id="MobiDB-lite"/>
    </source>
</evidence>
<name>A0A1H7UL65_9BACT</name>
<feature type="compositionally biased region" description="Low complexity" evidence="1">
    <location>
        <begin position="1002"/>
        <end position="1015"/>
    </location>
</feature>
<evidence type="ECO:0000313" key="3">
    <source>
        <dbReference type="EMBL" id="SEL97388.1"/>
    </source>
</evidence>
<accession>A0A1H7UL65</accession>
<dbReference type="PANTHER" id="PTHR32305:SF15">
    <property type="entry name" value="PROTEIN RHSA-RELATED"/>
    <property type="match status" value="1"/>
</dbReference>
<dbReference type="STRING" id="573321.SAMN04488505_10331"/>
<dbReference type="NCBIfam" id="TIGR03696">
    <property type="entry name" value="Rhs_assc_core"/>
    <property type="match status" value="1"/>
</dbReference>
<sequence>MLKKVLDGNTGQLIKGATVMVQDSIYFDASLQSKLDTPYAVRNIITFKINEYSNVYLPATFSATAGVRIYYTKPDLSVDSIDQDLIINYDTAHTYTMRNSFVFNNAHRVNVKILNLTAPANVLKALMVENEMELHPAYKLSCTGDAVKSISSNNPANTDSTDEIIVTWPTAIGADVYDLEWAYVDSTALNRYDNPLSPQLIFAYNTTRVTITGNTYAIPLLYDDGGVLFYRVRAVQEKKNYNRMETAWSSDAGAAGLGKYGFRGHQRSLNWQSSISFAEDGKRKVVVQYFDGSLRSRQTVTKDNITNTTVVAEAKYDYQGRPAIQVLPAPTLSNVLKYTSNLNKINGAEYDKDHYDYIEKPADYLTASAPPMDSTSGANQYYSALNPEKNSGINQYIPAAKGYAFTETQYTQDNTGRISKQSEVGETFKIGSNHETKYFYGTPAQEDLDALFGTEAGDRTHYFKNMVSDANGQYAVSYRDMHGRTIATALAGSPLNSSLSDLPNKESIEVTDSLSGPGTNTVKDLVMESKQTQLVAQDGNYHFKYVLTPPVMKKKDCDSNNVCYPGLYDLEIKITDDAYNLHLGGHPFDTIIHNYKADSIIATCSTPTPIAVEFDIYLVKGSYEITKSLSLSKQGMDYYRDSIFLKNNVCTTLEKVIEEQKAIQRTTQCYPDCQSCKAGIGTWDDFRVSYVISAGNNIADTALYAGEAWTAYQAAVAACQALCGESTEADDIKKTMLMDVSAPSGQYAQLSDSSNTYSIYYRPNENTVPVYKRDDLVYLDEAGKPDLVYDENSNTYVKPQALTAEQFAAKFKSSWASVLLPFHPEYCKLQEYLKYQASNTWDRTFESIDNYAQAKAGGYLNPTNIAGLPFPPGNTDPLAQTQKAALDSKLNNYQGNYSLWSLATASVKCGKNETGCPVKYNSPAKAFDEINLCDGDRDMAWRSFRQLYLNIKKDIINAALANATCAGKKSPTPAVLSQAGKTARFNTGSDALAQGGLGDLTNPNPNQQQAENNASAAEAQLYADNCNAYVKYWIQQLAPCKYDSASVQNDIVPKLLEICKQGADINHQQGSSTVKPGSTYAYKSFEQVLAEYNEQHHITDPLTCNTQLITIPQPYDKQSAFVDKKSYTKPDECECNKLKDLQREYLAIKKPGDANLSAYLHRTRGVDISQTDLDVLLDACNTTGTASCSWLPKPITIPALIQCNVGAACASCAEVTGLYNTFLSTYPGVEPLTGDVDSVQQMKNDLFAKYMNNHLGFNKQAWEYLSFMNDCGQAPAPGNGVVVCKPGGEQSKQMVSSYTNGGTDFITDIHRTTDNGYVLAGATTGCSKGGKDAYVIKTNSAGEVVWAKTYGAEQDDEFTRLVPTADSGYIGIGTTSSYCYDRGAIMIVKLDAAGAVTWNKVIDFADHGGKGTDVIQTQDHRYGFAGLRTMAGNNTDWVIGVLSEEGEMSWMKQLNITGDKKPVVLTEVKNFYSDEVSTSLLLAGTSVKTQDTYDALVFEIVSQTGDVIEKRQFDLDHLDNAVTSIFKATRTTNRVAIESNGAGMLMDLNFDYAGLSPMRLNSPGTLVPQTWTAIPAADEGSYATQSVSSPQQDVYWHKFNNENALQWSSHVRIAANERLGRISVNPDGTLAGSGIYNGQSAMLMLANINGKTGCNDTTVTLPVQSTVNVTDLYPQLQTDSLLGTDRISTVVIGETVCIPTRSIVGCPGLDSCYTVSDGPLLCGNAAAVFPGIEPDDISSCSDSTYFAVSAGTVLYNALRDSLRNDFEQNYVRTALQAGVLEKFAVTYNSSEYHYTLYYYDQAGNLVKTVPPAGVVKDRSDSWLAQVRAARAAGQQKIPVHTMVSSYRYNTLNQIISQKTLDAGKSLFWYDRLGRLAASQSAQQALTNKYSYTLYDDIGRISEVGEVTSGVPMSDNISRNANNMSQWISNVAGTKTQITRTVYDLPYEAFKGKGVLDATNLRNRIAWMAVYENAARLDTNGYTAGTFYSYNIHGDVDTLLQDFKLGTMRNKNNRWKKLVYNYDLISGNVNMVSYEPGLKDAFYHRFSYDAENRITNVLTSHDSIYWENDAFYQYYKHAPLARAVIGQQQLQGLDYAYTLQGWLKGINSTALTTGFDMGHDGTAGNITAKDVFGFSLHYFGDNDYKPVNAMVNAFANITAAGNSFKPVYNGNIAAISINIPKAGEPLLYTYKYDALNRLVGMDALHTMNVDANTWTPVAIPDFGERISYDPNGNILRYKRNGSPALTGKPREMDSLTYHYEPGTNRLSAINDSVGAGNYDTDIDSQLPGNYRYDAIGNMVFDSAADIANIEWNVYGKIRNITRKNGTTINYTYDAAGNRICKTVNGIETWYVRDGNGSVMSVYVNGDNNINGGLLSQTEVHLYGSSRIGISNRAIDVLDLTIPQGPGLGNFERGRNVSFIRGNKLFELSNHLGNVLVTVADSKKAMSVDGNTVEHYEAKVTSAQDYYPFGMLQPGRNWNIENYRYGFNGKENDNEVKGEGNSLDFGARVYDPRVGRFLSADKFKKEAAGWTPYRFAFNNPMRVVDRDGNWEEDGHFWTVYAMGVAMGLTKLRAFEIAIKAEYFDHFVHMDLSMHIHPHKSGLAWGKDGGLGTWADPKLQGKWHGLTGGLQMYVNRNAKNSILEDKDLNYLHTLGDSWAHSYVDERGVRVMYGKKNRNNPNDFVRIGARVALGDITFEHAQGGPEHGKIADNIADRRVAYANYVDDLQSVFNDPRFAYNSEVLVNNPDKMIFAYVQRFGKTKDNNIFLLQSFIHYKTGNGSFQSISEDQIKLLAGYFDKLGVKYETFSIEEKKSGGTKTTYFLNVKKK</sequence>
<dbReference type="InterPro" id="IPR045619">
    <property type="entry name" value="DUF6443"/>
</dbReference>
<reference evidence="3 4" key="1">
    <citation type="submission" date="2016-10" db="EMBL/GenBank/DDBJ databases">
        <authorList>
            <person name="de Groot N.N."/>
        </authorList>
    </citation>
    <scope>NUCLEOTIDE SEQUENCE [LARGE SCALE GENOMIC DNA]</scope>
    <source>
        <strain evidence="3 4">DSM 21039</strain>
    </source>
</reference>
<dbReference type="EMBL" id="FOBB01000003">
    <property type="protein sequence ID" value="SEL97388.1"/>
    <property type="molecule type" value="Genomic_DNA"/>
</dbReference>
<feature type="domain" description="DUF6443" evidence="2">
    <location>
        <begin position="275"/>
        <end position="350"/>
    </location>
</feature>
<dbReference type="NCBIfam" id="TIGR01643">
    <property type="entry name" value="YD_repeat_2x"/>
    <property type="match status" value="1"/>
</dbReference>
<organism evidence="3 4">
    <name type="scientific">Chitinophaga rupis</name>
    <dbReference type="NCBI Taxonomy" id="573321"/>
    <lineage>
        <taxon>Bacteria</taxon>
        <taxon>Pseudomonadati</taxon>
        <taxon>Bacteroidota</taxon>
        <taxon>Chitinophagia</taxon>
        <taxon>Chitinophagales</taxon>
        <taxon>Chitinophagaceae</taxon>
        <taxon>Chitinophaga</taxon>
    </lineage>
</organism>
<protein>
    <submittedName>
        <fullName evidence="3">RHS repeat-associated core domain-containing protein</fullName>
    </submittedName>
</protein>
<dbReference type="InterPro" id="IPR022385">
    <property type="entry name" value="Rhs_assc_core"/>
</dbReference>
<keyword evidence="4" id="KW-1185">Reference proteome</keyword>